<dbReference type="AlphaFoldDB" id="A0AAD5V3T5"/>
<proteinExistence type="predicted"/>
<comment type="caution">
    <text evidence="1">The sequence shown here is derived from an EMBL/GenBank/DDBJ whole genome shotgun (WGS) entry which is preliminary data.</text>
</comment>
<dbReference type="GO" id="GO:1990404">
    <property type="term" value="F:NAD+-protein mono-ADP-ribosyltransferase activity"/>
    <property type="evidence" value="ECO:0007669"/>
    <property type="project" value="TreeGrafter"/>
</dbReference>
<sequence>MASKLKMKTRRMRQTSCAGYTTGKNFTPKANRRYKEEGLILASSLNVLSKHVGRTSMAASRISFTYRQSKTSSSSWGHSCSLRMDEFCIEHPSNEVHNRRARLIRLSPSSSQFADISTLFQDGWKHPEKTMPRVRAIYKIISPASTVLRFLQYQTSVTQASFWSPFIQSESQTLLFHGTNRACRLAESGKDVLLCNLPNCSLCTIIRQSFDVEKCGSKNKFTRFGAGIYTTACSSSEGSLCRQFYSLPERVLEADDYTRNLNIATHYRVLLLNRVAVGKPFKMSQNATNLKGPPPGFHSVQGVPGVDLNYEETVVYNNDAIRPGYLIVYGDRPERPKGALGSLRKLFTTPLAS</sequence>
<accession>A0AAD5V3T5</accession>
<keyword evidence="2" id="KW-1185">Reference proteome</keyword>
<dbReference type="SUPFAM" id="SSF56399">
    <property type="entry name" value="ADP-ribosylation"/>
    <property type="match status" value="1"/>
</dbReference>
<dbReference type="PANTHER" id="PTHR45740:SF2">
    <property type="entry name" value="POLY [ADP-RIBOSE] POLYMERASE"/>
    <property type="match status" value="1"/>
</dbReference>
<name>A0AAD5V3T5_9APHY</name>
<evidence type="ECO:0000313" key="2">
    <source>
        <dbReference type="Proteomes" id="UP001212997"/>
    </source>
</evidence>
<gene>
    <name evidence="1" type="ORF">NLI96_g6219</name>
</gene>
<protein>
    <recommendedName>
        <fullName evidence="3">PARP catalytic domain-containing protein</fullName>
    </recommendedName>
</protein>
<reference evidence="1" key="1">
    <citation type="submission" date="2022-07" db="EMBL/GenBank/DDBJ databases">
        <title>Genome Sequence of Physisporinus lineatus.</title>
        <authorList>
            <person name="Buettner E."/>
        </authorList>
    </citation>
    <scope>NUCLEOTIDE SEQUENCE</scope>
    <source>
        <strain evidence="1">VT162</strain>
    </source>
</reference>
<dbReference type="PANTHER" id="PTHR45740">
    <property type="entry name" value="POLY [ADP-RIBOSE] POLYMERASE"/>
    <property type="match status" value="1"/>
</dbReference>
<dbReference type="Gene3D" id="3.90.228.10">
    <property type="match status" value="1"/>
</dbReference>
<dbReference type="Proteomes" id="UP001212997">
    <property type="component" value="Unassembled WGS sequence"/>
</dbReference>
<dbReference type="EMBL" id="JANAWD010000222">
    <property type="protein sequence ID" value="KAJ3483590.1"/>
    <property type="molecule type" value="Genomic_DNA"/>
</dbReference>
<evidence type="ECO:0008006" key="3">
    <source>
        <dbReference type="Google" id="ProtNLM"/>
    </source>
</evidence>
<evidence type="ECO:0000313" key="1">
    <source>
        <dbReference type="EMBL" id="KAJ3483590.1"/>
    </source>
</evidence>
<dbReference type="GO" id="GO:0003950">
    <property type="term" value="F:NAD+ poly-ADP-ribosyltransferase activity"/>
    <property type="evidence" value="ECO:0007669"/>
    <property type="project" value="TreeGrafter"/>
</dbReference>
<dbReference type="InterPro" id="IPR051712">
    <property type="entry name" value="ARTD-AVP"/>
</dbReference>
<dbReference type="GO" id="GO:0005634">
    <property type="term" value="C:nucleus"/>
    <property type="evidence" value="ECO:0007669"/>
    <property type="project" value="TreeGrafter"/>
</dbReference>
<organism evidence="1 2">
    <name type="scientific">Meripilus lineatus</name>
    <dbReference type="NCBI Taxonomy" id="2056292"/>
    <lineage>
        <taxon>Eukaryota</taxon>
        <taxon>Fungi</taxon>
        <taxon>Dikarya</taxon>
        <taxon>Basidiomycota</taxon>
        <taxon>Agaricomycotina</taxon>
        <taxon>Agaricomycetes</taxon>
        <taxon>Polyporales</taxon>
        <taxon>Meripilaceae</taxon>
        <taxon>Meripilus</taxon>
    </lineage>
</organism>